<dbReference type="SUPFAM" id="SSF52540">
    <property type="entry name" value="P-loop containing nucleoside triphosphate hydrolases"/>
    <property type="match status" value="1"/>
</dbReference>
<name>G4QBK7_TAYAM</name>
<evidence type="ECO:0000256" key="6">
    <source>
        <dbReference type="ARBA" id="ARBA00022741"/>
    </source>
</evidence>
<organism evidence="14 15">
    <name type="scientific">Taylorella asinigenitalis (strain MCE3)</name>
    <dbReference type="NCBI Taxonomy" id="1008459"/>
    <lineage>
        <taxon>Bacteria</taxon>
        <taxon>Pseudomonadati</taxon>
        <taxon>Pseudomonadota</taxon>
        <taxon>Betaproteobacteria</taxon>
        <taxon>Burkholderiales</taxon>
        <taxon>Alcaligenaceae</taxon>
        <taxon>Taylorella</taxon>
    </lineage>
</organism>
<feature type="region of interest" description="Interaction with substrate tRNA" evidence="10">
    <location>
        <begin position="156"/>
        <end position="160"/>
    </location>
</feature>
<dbReference type="KEGG" id="tas:TASI_1238"/>
<keyword evidence="6 10" id="KW-0547">Nucleotide-binding</keyword>
<evidence type="ECO:0000256" key="9">
    <source>
        <dbReference type="ARBA" id="ARBA00049563"/>
    </source>
</evidence>
<dbReference type="GO" id="GO:0052381">
    <property type="term" value="F:tRNA dimethylallyltransferase activity"/>
    <property type="evidence" value="ECO:0007669"/>
    <property type="project" value="UniProtKB-UniRule"/>
</dbReference>
<evidence type="ECO:0000313" key="14">
    <source>
        <dbReference type="EMBL" id="AEP36985.1"/>
    </source>
</evidence>
<comment type="subunit">
    <text evidence="10">Monomer.</text>
</comment>
<dbReference type="HAMAP" id="MF_00185">
    <property type="entry name" value="IPP_trans"/>
    <property type="match status" value="1"/>
</dbReference>
<evidence type="ECO:0000256" key="7">
    <source>
        <dbReference type="ARBA" id="ARBA00022840"/>
    </source>
</evidence>
<gene>
    <name evidence="10" type="primary">miaA</name>
    <name evidence="14" type="ordered locus">TASI_1238</name>
</gene>
<dbReference type="HOGENOM" id="CLU_032616_0_0_4"/>
<dbReference type="Gene3D" id="3.40.50.300">
    <property type="entry name" value="P-loop containing nucleotide triphosphate hydrolases"/>
    <property type="match status" value="1"/>
</dbReference>
<dbReference type="PANTHER" id="PTHR11088">
    <property type="entry name" value="TRNA DIMETHYLALLYLTRANSFERASE"/>
    <property type="match status" value="1"/>
</dbReference>
<reference evidence="14 15" key="2">
    <citation type="journal article" date="2012" name="PLoS ONE">
        <title>Genomic characterization of the taylorella genus.</title>
        <authorList>
            <person name="Hebert L."/>
            <person name="Moumen B."/>
            <person name="Pons N."/>
            <person name="Duquesne F."/>
            <person name="Breuil M.F."/>
            <person name="Goux D."/>
            <person name="Batto J.M."/>
            <person name="Laugier C."/>
            <person name="Renault P."/>
            <person name="Petry S."/>
        </authorList>
    </citation>
    <scope>NUCLEOTIDE SEQUENCE [LARGE SCALE GENOMIC DNA]</scope>
    <source>
        <strain evidence="14 15">MCE3</strain>
    </source>
</reference>
<evidence type="ECO:0000256" key="4">
    <source>
        <dbReference type="ARBA" id="ARBA00022679"/>
    </source>
</evidence>
<comment type="similarity">
    <text evidence="3 10 13">Belongs to the IPP transferase family.</text>
</comment>
<comment type="catalytic activity">
    <reaction evidence="9 10 11">
        <text>adenosine(37) in tRNA + dimethylallyl diphosphate = N(6)-dimethylallyladenosine(37) in tRNA + diphosphate</text>
        <dbReference type="Rhea" id="RHEA:26482"/>
        <dbReference type="Rhea" id="RHEA-COMP:10162"/>
        <dbReference type="Rhea" id="RHEA-COMP:10375"/>
        <dbReference type="ChEBI" id="CHEBI:33019"/>
        <dbReference type="ChEBI" id="CHEBI:57623"/>
        <dbReference type="ChEBI" id="CHEBI:74411"/>
        <dbReference type="ChEBI" id="CHEBI:74415"/>
        <dbReference type="EC" id="2.5.1.75"/>
    </reaction>
</comment>
<comment type="function">
    <text evidence="2 10 12">Catalyzes the transfer of a dimethylallyl group onto the adenine at position 37 in tRNAs that read codons beginning with uridine, leading to the formation of N6-(dimethylallyl)adenosine (i(6)A).</text>
</comment>
<evidence type="ECO:0000256" key="5">
    <source>
        <dbReference type="ARBA" id="ARBA00022694"/>
    </source>
</evidence>
<evidence type="ECO:0000313" key="15">
    <source>
        <dbReference type="Proteomes" id="UP000009284"/>
    </source>
</evidence>
<dbReference type="InterPro" id="IPR027417">
    <property type="entry name" value="P-loop_NTPase"/>
</dbReference>
<reference key="1">
    <citation type="submission" date="2011-09" db="EMBL/GenBank/DDBJ databases">
        <title>Genomic characterization of the Taylorella genus.</title>
        <authorList>
            <person name="Hebert L."/>
            <person name="Moumen B."/>
            <person name="Pons N."/>
            <person name="Duquesne F."/>
            <person name="Breuil M.-F."/>
            <person name="Goux D."/>
            <person name="Batto J.-M."/>
            <person name="Renault P."/>
            <person name="Laugier C."/>
            <person name="Petry S."/>
        </authorList>
    </citation>
    <scope>NUCLEOTIDE SEQUENCE</scope>
    <source>
        <strain>MCE3</strain>
    </source>
</reference>
<accession>G4QBK7</accession>
<keyword evidence="5 10" id="KW-0819">tRNA processing</keyword>
<keyword evidence="4 10" id="KW-0808">Transferase</keyword>
<keyword evidence="7 10" id="KW-0067">ATP-binding</keyword>
<sequence>MRVACIVGPTASGKSESALYIAKKYPIEIIVMDSATIYRGMNIGTAKPTKEEMHCPHHLIDIRDPSEAYNASDFRNDALRLIDEITSRNHIPLIVGGTMMYYKILREGLHELPHSDPEVRARIDAQAQEYGWPEIHKALKAVDPVTAARLAPNDSQRISRAYEIFLISGKPMSEFLASKKNNDCEHEFCTISLETDNRELLHQKIRERFLKMMEMGFLEEVQGLFNRGDLTEALPSIRCVGYSQLWAYIQGQISLEEAIEKGIAATRQLAKRQFTWLRSIEDRTRIDCFSPQKNKLVLEAFENCLSVKNSRG</sequence>
<dbReference type="GO" id="GO:0005524">
    <property type="term" value="F:ATP binding"/>
    <property type="evidence" value="ECO:0007669"/>
    <property type="project" value="UniProtKB-UniRule"/>
</dbReference>
<evidence type="ECO:0000256" key="3">
    <source>
        <dbReference type="ARBA" id="ARBA00005842"/>
    </source>
</evidence>
<evidence type="ECO:0000256" key="2">
    <source>
        <dbReference type="ARBA" id="ARBA00003213"/>
    </source>
</evidence>
<feature type="binding site" evidence="10">
    <location>
        <begin position="8"/>
        <end position="15"/>
    </location>
    <ligand>
        <name>ATP</name>
        <dbReference type="ChEBI" id="CHEBI:30616"/>
    </ligand>
</feature>
<feature type="site" description="Interaction with substrate tRNA" evidence="10">
    <location>
        <position position="98"/>
    </location>
</feature>
<evidence type="ECO:0000256" key="11">
    <source>
        <dbReference type="RuleBase" id="RU003783"/>
    </source>
</evidence>
<feature type="site" description="Interaction with substrate tRNA" evidence="10">
    <location>
        <position position="120"/>
    </location>
</feature>
<dbReference type="GO" id="GO:0006400">
    <property type="term" value="P:tRNA modification"/>
    <property type="evidence" value="ECO:0007669"/>
    <property type="project" value="TreeGrafter"/>
</dbReference>
<comment type="caution">
    <text evidence="10">Lacks conserved residue(s) required for the propagation of feature annotation.</text>
</comment>
<evidence type="ECO:0000256" key="10">
    <source>
        <dbReference type="HAMAP-Rule" id="MF_00185"/>
    </source>
</evidence>
<dbReference type="OrthoDB" id="9776390at2"/>
<feature type="binding site" evidence="10">
    <location>
        <begin position="10"/>
        <end position="15"/>
    </location>
    <ligand>
        <name>substrate</name>
    </ligand>
</feature>
<keyword evidence="15" id="KW-1185">Reference proteome</keyword>
<evidence type="ECO:0000256" key="8">
    <source>
        <dbReference type="ARBA" id="ARBA00022842"/>
    </source>
</evidence>
<dbReference type="InterPro" id="IPR039657">
    <property type="entry name" value="Dimethylallyltransferase"/>
</dbReference>
<keyword evidence="8 10" id="KW-0460">Magnesium</keyword>
<comment type="cofactor">
    <cofactor evidence="1 10">
        <name>Mg(2+)</name>
        <dbReference type="ChEBI" id="CHEBI:18420"/>
    </cofactor>
</comment>
<dbReference type="InterPro" id="IPR018022">
    <property type="entry name" value="IPT"/>
</dbReference>
<dbReference type="Proteomes" id="UP000009284">
    <property type="component" value="Chromosome"/>
</dbReference>
<evidence type="ECO:0000256" key="13">
    <source>
        <dbReference type="RuleBase" id="RU003785"/>
    </source>
</evidence>
<dbReference type="eggNOG" id="COG0324">
    <property type="taxonomic scope" value="Bacteria"/>
</dbReference>
<feature type="region of interest" description="Interaction with substrate tRNA" evidence="10">
    <location>
        <begin position="33"/>
        <end position="36"/>
    </location>
</feature>
<dbReference type="AlphaFoldDB" id="G4QBK7"/>
<dbReference type="FunFam" id="1.10.20.140:FF:000001">
    <property type="entry name" value="tRNA dimethylallyltransferase"/>
    <property type="match status" value="1"/>
</dbReference>
<dbReference type="EC" id="2.5.1.75" evidence="10"/>
<dbReference type="STRING" id="1008459.TASI_1238"/>
<dbReference type="EMBL" id="CP003059">
    <property type="protein sequence ID" value="AEP36985.1"/>
    <property type="molecule type" value="Genomic_DNA"/>
</dbReference>
<evidence type="ECO:0000256" key="12">
    <source>
        <dbReference type="RuleBase" id="RU003784"/>
    </source>
</evidence>
<dbReference type="RefSeq" id="WP_014111879.1">
    <property type="nucleotide sequence ID" value="NC_016043.1"/>
</dbReference>
<dbReference type="NCBIfam" id="TIGR00174">
    <property type="entry name" value="miaA"/>
    <property type="match status" value="1"/>
</dbReference>
<proteinExistence type="inferred from homology"/>
<dbReference type="PANTHER" id="PTHR11088:SF60">
    <property type="entry name" value="TRNA DIMETHYLALLYLTRANSFERASE"/>
    <property type="match status" value="1"/>
</dbReference>
<dbReference type="Gene3D" id="1.10.20.140">
    <property type="match status" value="1"/>
</dbReference>
<evidence type="ECO:0000256" key="1">
    <source>
        <dbReference type="ARBA" id="ARBA00001946"/>
    </source>
</evidence>
<dbReference type="Pfam" id="PF01715">
    <property type="entry name" value="IPPT"/>
    <property type="match status" value="1"/>
</dbReference>
<protein>
    <recommendedName>
        <fullName evidence="10">tRNA dimethylallyltransferase</fullName>
        <ecNumber evidence="10">2.5.1.75</ecNumber>
    </recommendedName>
    <alternativeName>
        <fullName evidence="10">Dimethylallyl diphosphate:tRNA dimethylallyltransferase</fullName>
        <shortName evidence="10">DMAPP:tRNA dimethylallyltransferase</shortName>
        <shortName evidence="10">DMATase</shortName>
    </alternativeName>
    <alternativeName>
        <fullName evidence="10">Isopentenyl-diphosphate:tRNA isopentenyltransferase</fullName>
        <shortName evidence="10">IPP transferase</shortName>
        <shortName evidence="10">IPPT</shortName>
        <shortName evidence="10">IPTase</shortName>
    </alternativeName>
</protein>